<evidence type="ECO:0000313" key="2">
    <source>
        <dbReference type="EMBL" id="QEG33954.1"/>
    </source>
</evidence>
<dbReference type="Proteomes" id="UP000323917">
    <property type="component" value="Chromosome"/>
</dbReference>
<keyword evidence="1" id="KW-0812">Transmembrane</keyword>
<reference evidence="2 3" key="1">
    <citation type="submission" date="2019-08" db="EMBL/GenBank/DDBJ databases">
        <title>Deep-cultivation of Planctomycetes and their phenomic and genomic characterization uncovers novel biology.</title>
        <authorList>
            <person name="Wiegand S."/>
            <person name="Jogler M."/>
            <person name="Boedeker C."/>
            <person name="Pinto D."/>
            <person name="Vollmers J."/>
            <person name="Rivas-Marin E."/>
            <person name="Kohn T."/>
            <person name="Peeters S.H."/>
            <person name="Heuer A."/>
            <person name="Rast P."/>
            <person name="Oberbeckmann S."/>
            <person name="Bunk B."/>
            <person name="Jeske O."/>
            <person name="Meyerdierks A."/>
            <person name="Storesund J.E."/>
            <person name="Kallscheuer N."/>
            <person name="Luecker S."/>
            <person name="Lage O.M."/>
            <person name="Pohl T."/>
            <person name="Merkel B.J."/>
            <person name="Hornburger P."/>
            <person name="Mueller R.-W."/>
            <person name="Bruemmer F."/>
            <person name="Labrenz M."/>
            <person name="Spormann A.M."/>
            <person name="Op den Camp H."/>
            <person name="Overmann J."/>
            <person name="Amann R."/>
            <person name="Jetten M.S.M."/>
            <person name="Mascher T."/>
            <person name="Medema M.H."/>
            <person name="Devos D.P."/>
            <person name="Kaster A.-K."/>
            <person name="Ovreas L."/>
            <person name="Rohde M."/>
            <person name="Galperin M.Y."/>
            <person name="Jogler C."/>
        </authorList>
    </citation>
    <scope>NUCLEOTIDE SEQUENCE [LARGE SCALE GENOMIC DNA]</scope>
    <source>
        <strain evidence="2 3">Pr1d</strain>
    </source>
</reference>
<protein>
    <recommendedName>
        <fullName evidence="4">ABC-2 family transporter protein</fullName>
    </recommendedName>
</protein>
<dbReference type="AlphaFoldDB" id="A0A5B9Q4K7"/>
<dbReference type="EMBL" id="CP042913">
    <property type="protein sequence ID" value="QEG33954.1"/>
    <property type="molecule type" value="Genomic_DNA"/>
</dbReference>
<feature type="transmembrane region" description="Helical" evidence="1">
    <location>
        <begin position="64"/>
        <end position="83"/>
    </location>
</feature>
<sequence length="1071" mass="122125">MNTASLSEPIRQPNISLWTRFAWKEYRMLRGFWLAILVLGVLEQWISTLMMIDAHQIPGWLFSSAWGAAALYAVGAAVTLFGAENEERTRGFLQLLPGRWQPMFFAKLAVAVGSSLLLAGLLCVIGWIIAGGEWPTASQRILSLSVAGVAVVEATVWGLLFSLLWKQPLMAAVTAMAVASFGSQVAIGLTPNLMDSFSAESYQSAVPIRLAICLVVFAVDVMLGSRWLEPLGMKGKRRKERVSEDARLVAAKPLVAGVEMAEPWRRRMLSRLLWQSWRESWKTILAAIPLGLLLTVSCFIPIALLGRSDSTAPLLILPLLILPALFGALVFRNDQKRNHRLFLATHSARPRYAWLARQIVWLASLILVLYMIRFCFWRIIPVETAGQIASSLLDFGFNREFRGDYYNASDWLQSWWRGQMKIANHRMTWGTWSAVLAAYGLGQFFSLAFKREVLAGFLAILFSVLLAAWSLVVFYWQLNPLWFVLPLAAGALTATWLRMPDWLVGNKSFRHWLLPAVSLGLPVLFISLYLPFTRLAQLDLPRPTFPFLQGSLEASLKKFEQDQIARNESVARFEIIASETAMELEEELVRMERFEGVTINGKTYDEFGISLAEVEEYRFGKRKLLKPEVKETLNRFEAEKGRIYQEFQESHLERLANRLSKMEFPVPLYPAKKKYRHIHIPAANLVLDFFEEFVRRMEANELDEAWDYLHVDLSLDPDEFLQSPRFEKKIRDWATYPHQSSERIRSAIADLEEVFSSLALPRNQVLQDYLATRDVILEKELPQFMNDRNHQYFAYLGNKLSWERDRALLALNYFASQAINYCDAVEMLTRDESPSPDIKSGEVRKLLSLVPYSKLFAVNRIAFADDWQDFIRACNWSYAGSTSFFASREFASGHNLRHLLREWARAETNRRALLVQLALLAYRIDHKEYPEELAELIPEYLEKMPLDPYSGSEFVYHSTGLKYPLILGSVPPRSDVGTIDEIPAHTPLFWSVLDFDSRLEETTLYESDGEVFTEGYSGEGGHGGEFGGFGGSYEAIQSFQGKRWKVYLLDGTYGSGDSWRNLVYVLPTDSE</sequence>
<dbReference type="KEGG" id="bgok:Pr1d_12250"/>
<proteinExistence type="predicted"/>
<feature type="transmembrane region" description="Helical" evidence="1">
    <location>
        <begin position="32"/>
        <end position="52"/>
    </location>
</feature>
<feature type="transmembrane region" description="Helical" evidence="1">
    <location>
        <begin position="312"/>
        <end position="331"/>
    </location>
</feature>
<feature type="transmembrane region" description="Helical" evidence="1">
    <location>
        <begin position="482"/>
        <end position="500"/>
    </location>
</feature>
<feature type="transmembrane region" description="Helical" evidence="1">
    <location>
        <begin position="141"/>
        <end position="162"/>
    </location>
</feature>
<feature type="transmembrane region" description="Helical" evidence="1">
    <location>
        <begin position="456"/>
        <end position="476"/>
    </location>
</feature>
<name>A0A5B9Q4K7_9BACT</name>
<evidence type="ECO:0008006" key="4">
    <source>
        <dbReference type="Google" id="ProtNLM"/>
    </source>
</evidence>
<accession>A0A5B9Q4K7</accession>
<dbReference type="OrthoDB" id="225220at2"/>
<organism evidence="2 3">
    <name type="scientific">Bythopirellula goksoeyrii</name>
    <dbReference type="NCBI Taxonomy" id="1400387"/>
    <lineage>
        <taxon>Bacteria</taxon>
        <taxon>Pseudomonadati</taxon>
        <taxon>Planctomycetota</taxon>
        <taxon>Planctomycetia</taxon>
        <taxon>Pirellulales</taxon>
        <taxon>Lacipirellulaceae</taxon>
        <taxon>Bythopirellula</taxon>
    </lineage>
</organism>
<keyword evidence="1" id="KW-0472">Membrane</keyword>
<evidence type="ECO:0000256" key="1">
    <source>
        <dbReference type="SAM" id="Phobius"/>
    </source>
</evidence>
<feature type="transmembrane region" description="Helical" evidence="1">
    <location>
        <begin position="429"/>
        <end position="449"/>
    </location>
</feature>
<feature type="transmembrane region" description="Helical" evidence="1">
    <location>
        <begin position="352"/>
        <end position="372"/>
    </location>
</feature>
<dbReference type="RefSeq" id="WP_148072658.1">
    <property type="nucleotide sequence ID" value="NZ_CP042913.1"/>
</dbReference>
<feature type="transmembrane region" description="Helical" evidence="1">
    <location>
        <begin position="104"/>
        <end position="129"/>
    </location>
</feature>
<feature type="transmembrane region" description="Helical" evidence="1">
    <location>
        <begin position="207"/>
        <end position="228"/>
    </location>
</feature>
<evidence type="ECO:0000313" key="3">
    <source>
        <dbReference type="Proteomes" id="UP000323917"/>
    </source>
</evidence>
<gene>
    <name evidence="2" type="ORF">Pr1d_12250</name>
</gene>
<feature type="transmembrane region" description="Helical" evidence="1">
    <location>
        <begin position="169"/>
        <end position="187"/>
    </location>
</feature>
<keyword evidence="3" id="KW-1185">Reference proteome</keyword>
<feature type="transmembrane region" description="Helical" evidence="1">
    <location>
        <begin position="512"/>
        <end position="532"/>
    </location>
</feature>
<feature type="transmembrane region" description="Helical" evidence="1">
    <location>
        <begin position="284"/>
        <end position="306"/>
    </location>
</feature>
<keyword evidence="1" id="KW-1133">Transmembrane helix</keyword>